<dbReference type="OrthoDB" id="5971935at2759"/>
<dbReference type="EMBL" id="LSMT01000142">
    <property type="protein sequence ID" value="PFX25799.1"/>
    <property type="molecule type" value="Genomic_DNA"/>
</dbReference>
<feature type="region of interest" description="Disordered" evidence="1">
    <location>
        <begin position="1"/>
        <end position="22"/>
    </location>
</feature>
<feature type="compositionally biased region" description="Polar residues" evidence="1">
    <location>
        <begin position="1"/>
        <end position="14"/>
    </location>
</feature>
<sequence length="271" mass="29938">MIASRSVQPANFSSEDPAEDQDNVSKPLLKVVDEIYSPALKVMKLFGLYLGDTSLKRLAHPSGYSRQPNILASIYGCVIIVGFWFNVVVGIFAIFCGDDMYTFILFSLWCVLIALNATLCPFVLCVPFADARKSRFGYFLMKLSAIRITASLEKLVNLPPGDKFVSLISVLIFLLLAACTLAIIMVFGSKVNEQIHRFQKDLETFAVSKDEEVKLVMFMLELQGEPKGLSVGGLAVINKSMSLTFTVADVTVSNRCRNETVICASVAFKFK</sequence>
<evidence type="ECO:0000256" key="2">
    <source>
        <dbReference type="SAM" id="Phobius"/>
    </source>
</evidence>
<evidence type="ECO:0000313" key="4">
    <source>
        <dbReference type="Proteomes" id="UP000225706"/>
    </source>
</evidence>
<dbReference type="AlphaFoldDB" id="A0A2B4S9M0"/>
<accession>A0A2B4S9M0</accession>
<evidence type="ECO:0000256" key="1">
    <source>
        <dbReference type="SAM" id="MobiDB-lite"/>
    </source>
</evidence>
<keyword evidence="2" id="KW-0472">Membrane</keyword>
<feature type="transmembrane region" description="Helical" evidence="2">
    <location>
        <begin position="101"/>
        <end position="124"/>
    </location>
</feature>
<reference evidence="4" key="1">
    <citation type="journal article" date="2017" name="bioRxiv">
        <title>Comparative analysis of the genomes of Stylophora pistillata and Acropora digitifera provides evidence for extensive differences between species of corals.</title>
        <authorList>
            <person name="Voolstra C.R."/>
            <person name="Li Y."/>
            <person name="Liew Y.J."/>
            <person name="Baumgarten S."/>
            <person name="Zoccola D."/>
            <person name="Flot J.-F."/>
            <person name="Tambutte S."/>
            <person name="Allemand D."/>
            <person name="Aranda M."/>
        </authorList>
    </citation>
    <scope>NUCLEOTIDE SEQUENCE [LARGE SCALE GENOMIC DNA]</scope>
</reference>
<evidence type="ECO:0000313" key="3">
    <source>
        <dbReference type="EMBL" id="PFX25799.1"/>
    </source>
</evidence>
<protein>
    <submittedName>
        <fullName evidence="3">Uncharacterized protein</fullName>
    </submittedName>
</protein>
<keyword evidence="4" id="KW-1185">Reference proteome</keyword>
<feature type="transmembrane region" description="Helical" evidence="2">
    <location>
        <begin position="164"/>
        <end position="187"/>
    </location>
</feature>
<gene>
    <name evidence="3" type="ORF">AWC38_SpisGene9546</name>
</gene>
<feature type="transmembrane region" description="Helical" evidence="2">
    <location>
        <begin position="70"/>
        <end position="95"/>
    </location>
</feature>
<proteinExistence type="predicted"/>
<name>A0A2B4S9M0_STYPI</name>
<keyword evidence="2" id="KW-1133">Transmembrane helix</keyword>
<keyword evidence="2" id="KW-0812">Transmembrane</keyword>
<organism evidence="3 4">
    <name type="scientific">Stylophora pistillata</name>
    <name type="common">Smooth cauliflower coral</name>
    <dbReference type="NCBI Taxonomy" id="50429"/>
    <lineage>
        <taxon>Eukaryota</taxon>
        <taxon>Metazoa</taxon>
        <taxon>Cnidaria</taxon>
        <taxon>Anthozoa</taxon>
        <taxon>Hexacorallia</taxon>
        <taxon>Scleractinia</taxon>
        <taxon>Astrocoeniina</taxon>
        <taxon>Pocilloporidae</taxon>
        <taxon>Stylophora</taxon>
    </lineage>
</organism>
<comment type="caution">
    <text evidence="3">The sequence shown here is derived from an EMBL/GenBank/DDBJ whole genome shotgun (WGS) entry which is preliminary data.</text>
</comment>
<dbReference type="Proteomes" id="UP000225706">
    <property type="component" value="Unassembled WGS sequence"/>
</dbReference>